<name>A0A4S1DR90_9FLAO</name>
<dbReference type="RefSeq" id="WP_135878959.1">
    <property type="nucleotide sequence ID" value="NZ_SRSO01000045.1"/>
</dbReference>
<proteinExistence type="predicted"/>
<accession>A0A4S1DR90</accession>
<evidence type="ECO:0000313" key="1">
    <source>
        <dbReference type="EMBL" id="TGV00389.1"/>
    </source>
</evidence>
<keyword evidence="2" id="KW-1185">Reference proteome</keyword>
<dbReference type="AlphaFoldDB" id="A0A4S1DR90"/>
<sequence length="176" mass="20376">MKIIVSFIFFCALTVNSQSLHKVISNDVVLFEGTINQTKVNSYIYLESSANDYNLIKNNVYTYFDPNINLDVDNYRPDIDPTTLHYFYIYKKTTELNTSFNISNNNLINNDVIIPNQNENLIAIVTYSMTSGQKTINFYNNKTLVKIFDNNTEKVISDLDNRLMGDLDKFLNHIID</sequence>
<evidence type="ECO:0000313" key="2">
    <source>
        <dbReference type="Proteomes" id="UP000307602"/>
    </source>
</evidence>
<dbReference type="Proteomes" id="UP000307602">
    <property type="component" value="Unassembled WGS sequence"/>
</dbReference>
<comment type="caution">
    <text evidence="1">The sequence shown here is derived from an EMBL/GenBank/DDBJ whole genome shotgun (WGS) entry which is preliminary data.</text>
</comment>
<organism evidence="1 2">
    <name type="scientific">Flavivirga rizhaonensis</name>
    <dbReference type="NCBI Taxonomy" id="2559571"/>
    <lineage>
        <taxon>Bacteria</taxon>
        <taxon>Pseudomonadati</taxon>
        <taxon>Bacteroidota</taxon>
        <taxon>Flavobacteriia</taxon>
        <taxon>Flavobacteriales</taxon>
        <taxon>Flavobacteriaceae</taxon>
        <taxon>Flavivirga</taxon>
    </lineage>
</organism>
<protein>
    <submittedName>
        <fullName evidence="1">Uncharacterized protein</fullName>
    </submittedName>
</protein>
<reference evidence="1 2" key="1">
    <citation type="submission" date="2019-04" db="EMBL/GenBank/DDBJ databases">
        <authorList>
            <person name="Liu A."/>
        </authorList>
    </citation>
    <scope>NUCLEOTIDE SEQUENCE [LARGE SCALE GENOMIC DNA]</scope>
    <source>
        <strain evidence="1 2">RZ03</strain>
    </source>
</reference>
<gene>
    <name evidence="1" type="ORF">EM932_19885</name>
</gene>
<dbReference type="EMBL" id="SRSO01000045">
    <property type="protein sequence ID" value="TGV00389.1"/>
    <property type="molecule type" value="Genomic_DNA"/>
</dbReference>